<organism evidence="1 2">
    <name type="scientific">Caenorhabditis briggsae</name>
    <dbReference type="NCBI Taxonomy" id="6238"/>
    <lineage>
        <taxon>Eukaryota</taxon>
        <taxon>Metazoa</taxon>
        <taxon>Ecdysozoa</taxon>
        <taxon>Nematoda</taxon>
        <taxon>Chromadorea</taxon>
        <taxon>Rhabditida</taxon>
        <taxon>Rhabditina</taxon>
        <taxon>Rhabditomorpha</taxon>
        <taxon>Rhabditoidea</taxon>
        <taxon>Rhabditidae</taxon>
        <taxon>Peloderinae</taxon>
        <taxon>Caenorhabditis</taxon>
    </lineage>
</organism>
<gene>
    <name evidence="1" type="ORF">L5515_017293</name>
</gene>
<reference evidence="1 2" key="1">
    <citation type="submission" date="2022-04" db="EMBL/GenBank/DDBJ databases">
        <title>Chromosome-level reference genomes for two strains of Caenorhabditis briggsae: an improved platform for comparative genomics.</title>
        <authorList>
            <person name="Stevens L."/>
            <person name="Andersen E."/>
        </authorList>
    </citation>
    <scope>NUCLEOTIDE SEQUENCE [LARGE SCALE GENOMIC DNA]</scope>
    <source>
        <strain evidence="1">VX34</strain>
        <tissue evidence="1">Whole-organism</tissue>
    </source>
</reference>
<protein>
    <submittedName>
        <fullName evidence="1">Uncharacterized protein</fullName>
    </submittedName>
</protein>
<dbReference type="Proteomes" id="UP000829354">
    <property type="component" value="Chromosome X"/>
</dbReference>
<dbReference type="AlphaFoldDB" id="A0AAE9FF15"/>
<name>A0AAE9FF15_CAEBR</name>
<evidence type="ECO:0000313" key="1">
    <source>
        <dbReference type="EMBL" id="UMM40778.1"/>
    </source>
</evidence>
<proteinExistence type="predicted"/>
<accession>A0AAE9FF15</accession>
<sequence length="162" mass="17932">MCLENIEATPLIFLCIGKSMKPLICFLTLTNTLPSGERTVVHHQELYLAAIATKLFEIEAPLPTNAVDGNVQVAFLFDHDVLENRKSEHRRLVPTARRAERCPSGSVSGKGGDLSKACKGNHPAKFNPSESSLFEIVDFYKEKMPSMESGFVLATFISTEKF</sequence>
<evidence type="ECO:0000313" key="2">
    <source>
        <dbReference type="Proteomes" id="UP000829354"/>
    </source>
</evidence>
<keyword evidence="2" id="KW-1185">Reference proteome</keyword>
<dbReference type="EMBL" id="CP092625">
    <property type="protein sequence ID" value="UMM40778.1"/>
    <property type="molecule type" value="Genomic_DNA"/>
</dbReference>